<evidence type="ECO:0000313" key="4">
    <source>
        <dbReference type="Proteomes" id="UP000241167"/>
    </source>
</evidence>
<evidence type="ECO:0000313" key="3">
    <source>
        <dbReference type="EMBL" id="PSJ40918.1"/>
    </source>
</evidence>
<dbReference type="Pfam" id="PF02567">
    <property type="entry name" value="PhzC-PhzF"/>
    <property type="match status" value="1"/>
</dbReference>
<name>A0A2P7QSG1_9SPHN</name>
<dbReference type="PANTHER" id="PTHR13774">
    <property type="entry name" value="PHENAZINE BIOSYNTHESIS PROTEIN"/>
    <property type="match status" value="1"/>
</dbReference>
<dbReference type="PIRSF" id="PIRSF016184">
    <property type="entry name" value="PhzC_PhzF"/>
    <property type="match status" value="1"/>
</dbReference>
<gene>
    <name evidence="3" type="ORF">C7I55_11655</name>
</gene>
<dbReference type="GO" id="GO:0016853">
    <property type="term" value="F:isomerase activity"/>
    <property type="evidence" value="ECO:0007669"/>
    <property type="project" value="TreeGrafter"/>
</dbReference>
<comment type="similarity">
    <text evidence="1">Belongs to the PhzF family.</text>
</comment>
<dbReference type="RefSeq" id="WP_106513071.1">
    <property type="nucleotide sequence ID" value="NZ_PXYI01000003.1"/>
</dbReference>
<evidence type="ECO:0000256" key="1">
    <source>
        <dbReference type="ARBA" id="ARBA00008270"/>
    </source>
</evidence>
<dbReference type="GO" id="GO:0005737">
    <property type="term" value="C:cytoplasm"/>
    <property type="evidence" value="ECO:0007669"/>
    <property type="project" value="TreeGrafter"/>
</dbReference>
<reference evidence="3 4" key="1">
    <citation type="submission" date="2018-03" db="EMBL/GenBank/DDBJ databases">
        <title>The draft genome of Sphingosinicella sp. GL-C-18.</title>
        <authorList>
            <person name="Liu L."/>
            <person name="Li L."/>
            <person name="Liang L."/>
            <person name="Zhang X."/>
            <person name="Wang T."/>
        </authorList>
    </citation>
    <scope>NUCLEOTIDE SEQUENCE [LARGE SCALE GENOMIC DNA]</scope>
    <source>
        <strain evidence="3 4">GL-C-18</strain>
    </source>
</reference>
<dbReference type="Proteomes" id="UP000241167">
    <property type="component" value="Unassembled WGS sequence"/>
</dbReference>
<dbReference type="AlphaFoldDB" id="A0A2P7QSG1"/>
<proteinExistence type="inferred from homology"/>
<feature type="active site" evidence="2">
    <location>
        <position position="47"/>
    </location>
</feature>
<comment type="caution">
    <text evidence="3">The sequence shown here is derived from an EMBL/GenBank/DDBJ whole genome shotgun (WGS) entry which is preliminary data.</text>
</comment>
<accession>A0A2P7QSG1</accession>
<dbReference type="InterPro" id="IPR003719">
    <property type="entry name" value="Phenazine_PhzF-like"/>
</dbReference>
<keyword evidence="4" id="KW-1185">Reference proteome</keyword>
<sequence length="295" mass="31002">MRRFPFVTVDVFTASRFGGNQLAVFPDARGLSDAEMQSLAAEMNYSETTFVLPPDDPANTARVRIFHRTAEMPFAGHPNVGTGYVLAAQAANGANALRFEEIAGLVEVRIARDADGHPTGAEIDAPQPLEILETLPSAAIAACLGLSPAHVVTTTHGPVRASVGVDFVLVEIVEDAIARAAPDLTAYRRLAGTDLTAAERLSILLYSRNGNRIHARMFAPLSGTWEDPATGSANATLGALLLSFTDEDSAAFVVSQGAEMGRPSILHVTARRTAEGIRASVGGGCVPVLTGEAQL</sequence>
<dbReference type="SUPFAM" id="SSF54506">
    <property type="entry name" value="Diaminopimelate epimerase-like"/>
    <property type="match status" value="1"/>
</dbReference>
<organism evidence="3 4">
    <name type="scientific">Allosphingosinicella deserti</name>
    <dbReference type="NCBI Taxonomy" id="2116704"/>
    <lineage>
        <taxon>Bacteria</taxon>
        <taxon>Pseudomonadati</taxon>
        <taxon>Pseudomonadota</taxon>
        <taxon>Alphaproteobacteria</taxon>
        <taxon>Sphingomonadales</taxon>
        <taxon>Sphingomonadaceae</taxon>
        <taxon>Allosphingosinicella</taxon>
    </lineage>
</organism>
<dbReference type="PANTHER" id="PTHR13774:SF32">
    <property type="entry name" value="ANTISENSE-ENHANCING SEQUENCE 1"/>
    <property type="match status" value="1"/>
</dbReference>
<protein>
    <submittedName>
        <fullName evidence="3">PhzF family phenazine biosynthesis protein</fullName>
    </submittedName>
</protein>
<dbReference type="OrthoDB" id="9788221at2"/>
<dbReference type="NCBIfam" id="TIGR00654">
    <property type="entry name" value="PhzF_family"/>
    <property type="match status" value="1"/>
</dbReference>
<dbReference type="EMBL" id="PXYI01000003">
    <property type="protein sequence ID" value="PSJ40918.1"/>
    <property type="molecule type" value="Genomic_DNA"/>
</dbReference>
<dbReference type="Gene3D" id="3.10.310.10">
    <property type="entry name" value="Diaminopimelate Epimerase, Chain A, domain 1"/>
    <property type="match status" value="2"/>
</dbReference>
<evidence type="ECO:0000256" key="2">
    <source>
        <dbReference type="PIRSR" id="PIRSR016184-1"/>
    </source>
</evidence>